<accession>A0A4Z0H1L1</accession>
<dbReference type="EMBL" id="SRJC01000001">
    <property type="protein sequence ID" value="TGB03747.1"/>
    <property type="molecule type" value="Genomic_DNA"/>
</dbReference>
<protein>
    <submittedName>
        <fullName evidence="2">Uncharacterized protein</fullName>
    </submittedName>
</protein>
<gene>
    <name evidence="2" type="ORF">E4663_01715</name>
</gene>
<evidence type="ECO:0000313" key="2">
    <source>
        <dbReference type="EMBL" id="TGB03747.1"/>
    </source>
</evidence>
<keyword evidence="1" id="KW-0812">Transmembrane</keyword>
<keyword evidence="1" id="KW-1133">Transmembrane helix</keyword>
<comment type="caution">
    <text evidence="2">The sequence shown here is derived from an EMBL/GenBank/DDBJ whole genome shotgun (WGS) entry which is preliminary data.</text>
</comment>
<dbReference type="Proteomes" id="UP000297982">
    <property type="component" value="Unassembled WGS sequence"/>
</dbReference>
<feature type="transmembrane region" description="Helical" evidence="1">
    <location>
        <begin position="32"/>
        <end position="52"/>
    </location>
</feature>
<keyword evidence="3" id="KW-1185">Reference proteome</keyword>
<proteinExistence type="predicted"/>
<dbReference type="RefSeq" id="WP_135326461.1">
    <property type="nucleotide sequence ID" value="NZ_SRJC01000001.1"/>
</dbReference>
<evidence type="ECO:0000313" key="3">
    <source>
        <dbReference type="Proteomes" id="UP000297982"/>
    </source>
</evidence>
<name>A0A4Z0H1L1_9BACI</name>
<organism evidence="2 3">
    <name type="scientific">Halobacillus salinus</name>
    <dbReference type="NCBI Taxonomy" id="192814"/>
    <lineage>
        <taxon>Bacteria</taxon>
        <taxon>Bacillati</taxon>
        <taxon>Bacillota</taxon>
        <taxon>Bacilli</taxon>
        <taxon>Bacillales</taxon>
        <taxon>Bacillaceae</taxon>
        <taxon>Halobacillus</taxon>
    </lineage>
</organism>
<keyword evidence="1" id="KW-0472">Membrane</keyword>
<dbReference type="AlphaFoldDB" id="A0A4Z0H1L1"/>
<dbReference type="STRING" id="192814.GCA_900166575_00637"/>
<evidence type="ECO:0000256" key="1">
    <source>
        <dbReference type="SAM" id="Phobius"/>
    </source>
</evidence>
<feature type="transmembrane region" description="Helical" evidence="1">
    <location>
        <begin position="7"/>
        <end position="26"/>
    </location>
</feature>
<sequence>MKPKVKLALLVVSALVMIGFLVHDFMTGDVGYRTFKVIGVVIVFGYMGYTFFSSNRESEL</sequence>
<reference evidence="2 3" key="1">
    <citation type="journal article" date="2003" name="Int. J. Syst. Evol. Microbiol.">
        <title>Halobacillus salinus sp. nov., isolated from a salt lake on the coast of the East Sea in Korea.</title>
        <authorList>
            <person name="Yoon J.H."/>
            <person name="Kang K.H."/>
            <person name="Park Y.H."/>
        </authorList>
    </citation>
    <scope>NUCLEOTIDE SEQUENCE [LARGE SCALE GENOMIC DNA]</scope>
    <source>
        <strain evidence="2 3">HSL-3</strain>
    </source>
</reference>